<organism evidence="2 3">
    <name type="scientific">Haematococcus lacustris</name>
    <name type="common">Green alga</name>
    <name type="synonym">Haematococcus pluvialis</name>
    <dbReference type="NCBI Taxonomy" id="44745"/>
    <lineage>
        <taxon>Eukaryota</taxon>
        <taxon>Viridiplantae</taxon>
        <taxon>Chlorophyta</taxon>
        <taxon>core chlorophytes</taxon>
        <taxon>Chlorophyceae</taxon>
        <taxon>CS clade</taxon>
        <taxon>Chlamydomonadales</taxon>
        <taxon>Haematococcaceae</taxon>
        <taxon>Haematococcus</taxon>
    </lineage>
</organism>
<feature type="compositionally biased region" description="Polar residues" evidence="1">
    <location>
        <begin position="1"/>
        <end position="19"/>
    </location>
</feature>
<name>A0A6A0A285_HAELA</name>
<protein>
    <submittedName>
        <fullName evidence="2">Uncharacterized protein</fullName>
    </submittedName>
</protein>
<proteinExistence type="predicted"/>
<gene>
    <name evidence="2" type="ORF">HaLaN_23529</name>
</gene>
<evidence type="ECO:0000313" key="2">
    <source>
        <dbReference type="EMBL" id="GFH25548.1"/>
    </source>
</evidence>
<dbReference type="Proteomes" id="UP000485058">
    <property type="component" value="Unassembled WGS sequence"/>
</dbReference>
<feature type="region of interest" description="Disordered" evidence="1">
    <location>
        <begin position="1"/>
        <end position="42"/>
    </location>
</feature>
<evidence type="ECO:0000256" key="1">
    <source>
        <dbReference type="SAM" id="MobiDB-lite"/>
    </source>
</evidence>
<sequence>MGNAGTKQTDAGVTRQTAITGGGVQKGKAGLPKLPPNTHKASADDYSFLEGALAKLLLFNRLDSQLQRKVVQEIADPASACAQPSRPTGLVQAVANSC</sequence>
<accession>A0A6A0A285</accession>
<reference evidence="2 3" key="1">
    <citation type="submission" date="2020-02" db="EMBL/GenBank/DDBJ databases">
        <title>Draft genome sequence of Haematococcus lacustris strain NIES-144.</title>
        <authorList>
            <person name="Morimoto D."/>
            <person name="Nakagawa S."/>
            <person name="Yoshida T."/>
            <person name="Sawayama S."/>
        </authorList>
    </citation>
    <scope>NUCLEOTIDE SEQUENCE [LARGE SCALE GENOMIC DNA]</scope>
    <source>
        <strain evidence="2 3">NIES-144</strain>
    </source>
</reference>
<evidence type="ECO:0000313" key="3">
    <source>
        <dbReference type="Proteomes" id="UP000485058"/>
    </source>
</evidence>
<comment type="caution">
    <text evidence="2">The sequence shown here is derived from an EMBL/GenBank/DDBJ whole genome shotgun (WGS) entry which is preliminary data.</text>
</comment>
<dbReference type="AlphaFoldDB" id="A0A6A0A285"/>
<dbReference type="EMBL" id="BLLF01002845">
    <property type="protein sequence ID" value="GFH25548.1"/>
    <property type="molecule type" value="Genomic_DNA"/>
</dbReference>
<keyword evidence="3" id="KW-1185">Reference proteome</keyword>